<dbReference type="AlphaFoldDB" id="F4GJ85"/>
<dbReference type="RefSeq" id="WP_013739121.1">
    <property type="nucleotide sequence ID" value="NC_015436.1"/>
</dbReference>
<keyword evidence="6" id="KW-1185">Reference proteome</keyword>
<keyword evidence="2 5" id="KW-0808">Transferase</keyword>
<keyword evidence="1 5" id="KW-0328">Glycosyltransferase</keyword>
<evidence type="ECO:0000256" key="2">
    <source>
        <dbReference type="ARBA" id="ARBA00022679"/>
    </source>
</evidence>
<dbReference type="Pfam" id="PF00128">
    <property type="entry name" value="Alpha-amylase"/>
    <property type="match status" value="1"/>
</dbReference>
<dbReference type="EMBL" id="CP002659">
    <property type="protein sequence ID" value="AEC01725.1"/>
    <property type="molecule type" value="Genomic_DNA"/>
</dbReference>
<sequence>MIDRTVKDRMSSLLAGIYPEDDSETLLDMIDNLVERHRRDIVTHRLKNGASNARYEFDQNDVFLITYADVAREQDASPLASLHRLLAEHANGLFSFVHILPFYPYSSDDGFSVVDYKEVNPRFGSWSDVERLAGRYRLMFDAVLNHISVKSHWFTGFLAGESTFEQFFIERDVNADYSRVVRPRITPLFTSFESLKGTKDLWTTFSPDQVDLNFHNPRVLLAVLDVLLFYVARGASAIRLDAINYLWKEPGTICSNLPQCHAVIRLMRALLDAVCPWIPLITETNILHADNITYLADGFSEAQMVYQFALPPLVVHSYLSGDMSKLSAWAKELTFGEGTSYFNFLASHDGVGIIPVGNILDKREMDALAALAVARGGYVSYKSNDGGEDVPYELNCTWWELISDPAEPMETNIRKYVASHAILLALRGVPALYCHSLFGAENDHEGVRETGMKRSVNRRKYALTELRQNLENGRTGRIYGEVKALIETRKKFRAFSPASGQEIMELHPAVLAVLRTAGDADQVLTLANASGHPVTVRLPIPGCLIAGSGALNAGHIMLEPHGFAWLEVER</sequence>
<dbReference type="Gene3D" id="3.20.20.80">
    <property type="entry name" value="Glycosidases"/>
    <property type="match status" value="1"/>
</dbReference>
<evidence type="ECO:0000259" key="4">
    <source>
        <dbReference type="SMART" id="SM00642"/>
    </source>
</evidence>
<dbReference type="eggNOG" id="COG0366">
    <property type="taxonomic scope" value="Bacteria"/>
</dbReference>
<dbReference type="PIRSF" id="PIRSF003059">
    <property type="entry name" value="Sucrose_phosphorylase"/>
    <property type="match status" value="1"/>
</dbReference>
<dbReference type="PANTHER" id="PTHR38784">
    <property type="entry name" value="SUCROSE PHOSPHORYLASE"/>
    <property type="match status" value="1"/>
</dbReference>
<evidence type="ECO:0000313" key="5">
    <source>
        <dbReference type="EMBL" id="AEC01725.1"/>
    </source>
</evidence>
<dbReference type="SUPFAM" id="SSF51445">
    <property type="entry name" value="(Trans)glycosidases"/>
    <property type="match status" value="1"/>
</dbReference>
<feature type="binding site" evidence="3">
    <location>
        <position position="146"/>
    </location>
    <ligand>
        <name>substrate</name>
    </ligand>
</feature>
<dbReference type="SMART" id="SM00642">
    <property type="entry name" value="Aamy"/>
    <property type="match status" value="1"/>
</dbReference>
<name>F4GJ85_PARC1</name>
<dbReference type="InterPro" id="IPR033746">
    <property type="entry name" value="GGa_phosphorylase"/>
</dbReference>
<dbReference type="HOGENOM" id="CLU_021358_0_0_12"/>
<gene>
    <name evidence="5" type="ordered locus">Spico_0497</name>
</gene>
<feature type="binding site" evidence="3">
    <location>
        <position position="108"/>
    </location>
    <ligand>
        <name>substrate</name>
    </ligand>
</feature>
<dbReference type="STRING" id="760011.Spico_0497"/>
<dbReference type="CDD" id="cd11356">
    <property type="entry name" value="AmyAc_Sucrose_phosphorylase-like_1"/>
    <property type="match status" value="1"/>
</dbReference>
<feature type="domain" description="Glycosyl hydrolase family 13 catalytic" evidence="4">
    <location>
        <begin position="40"/>
        <end position="427"/>
    </location>
</feature>
<evidence type="ECO:0000256" key="1">
    <source>
        <dbReference type="ARBA" id="ARBA00022676"/>
    </source>
</evidence>
<dbReference type="InterPro" id="IPR006047">
    <property type="entry name" value="GH13_cat_dom"/>
</dbReference>
<dbReference type="InterPro" id="IPR045857">
    <property type="entry name" value="O16G_dom_2"/>
</dbReference>
<protein>
    <submittedName>
        <fullName evidence="5">Sucrose phosphorylase</fullName>
        <ecNumber evidence="5">2.4.1.7</ecNumber>
    </submittedName>
</protein>
<feature type="binding site" evidence="3">
    <location>
        <position position="454"/>
    </location>
    <ligand>
        <name>substrate</name>
    </ligand>
</feature>
<dbReference type="OrthoDB" id="9805159at2"/>
<proteinExistence type="predicted"/>
<feature type="binding site" evidence="3">
    <location>
        <begin position="239"/>
        <end position="241"/>
    </location>
    <ligand>
        <name>substrate</name>
    </ligand>
</feature>
<evidence type="ECO:0000313" key="6">
    <source>
        <dbReference type="Proteomes" id="UP000007939"/>
    </source>
</evidence>
<reference evidence="5 6" key="2">
    <citation type="journal article" date="2012" name="Stand. Genomic Sci.">
        <title>Complete genome sequence of the termite hindgut bacterium Spirochaeta coccoides type strain (SPN1(T)), reclassification in the genus Sphaerochaeta as Sphaerochaeta coccoides comb. nov. and emendations of the family Spirochaetaceae and the genus Sphaerochaeta.</title>
        <authorList>
            <person name="Abt B."/>
            <person name="Han C."/>
            <person name="Scheuner C."/>
            <person name="Lu M."/>
            <person name="Lapidus A."/>
            <person name="Nolan M."/>
            <person name="Lucas S."/>
            <person name="Hammon N."/>
            <person name="Deshpande S."/>
            <person name="Cheng J.F."/>
            <person name="Tapia R."/>
            <person name="Goodwin L.A."/>
            <person name="Pitluck S."/>
            <person name="Liolios K."/>
            <person name="Pagani I."/>
            <person name="Ivanova N."/>
            <person name="Mavromatis K."/>
            <person name="Mikhailova N."/>
            <person name="Huntemann M."/>
            <person name="Pati A."/>
            <person name="Chen A."/>
            <person name="Palaniappan K."/>
            <person name="Land M."/>
            <person name="Hauser L."/>
            <person name="Brambilla E.M."/>
            <person name="Rohde M."/>
            <person name="Spring S."/>
            <person name="Gronow S."/>
            <person name="Goker M."/>
            <person name="Woyke T."/>
            <person name="Bristow J."/>
            <person name="Eisen J.A."/>
            <person name="Markowitz V."/>
            <person name="Hugenholtz P."/>
            <person name="Kyrpides N.C."/>
            <person name="Klenk H.P."/>
            <person name="Detter J.C."/>
        </authorList>
    </citation>
    <scope>NUCLEOTIDE SEQUENCE [LARGE SCALE GENOMIC DNA]</scope>
    <source>
        <strain evidence="6">ATCC BAA-1237 / DSM 17374 / SPN1</strain>
    </source>
</reference>
<reference evidence="6" key="1">
    <citation type="submission" date="2011-04" db="EMBL/GenBank/DDBJ databases">
        <title>The complete genome of Spirochaeta coccoides DSM 17374.</title>
        <authorList>
            <person name="Lucas S."/>
            <person name="Copeland A."/>
            <person name="Lapidus A."/>
            <person name="Bruce D."/>
            <person name="Goodwin L."/>
            <person name="Pitluck S."/>
            <person name="Peters L."/>
            <person name="Kyrpides N."/>
            <person name="Mavromatis K."/>
            <person name="Pagani I."/>
            <person name="Ivanova N."/>
            <person name="Ovchinnikova G."/>
            <person name="Lu M."/>
            <person name="Detter J.C."/>
            <person name="Tapia R."/>
            <person name="Han C."/>
            <person name="Land M."/>
            <person name="Hauser L."/>
            <person name="Markowitz V."/>
            <person name="Cheng J.-F."/>
            <person name="Hugenholtz P."/>
            <person name="Woyke T."/>
            <person name="Wu D."/>
            <person name="Spring S."/>
            <person name="Schroeder M."/>
            <person name="Brambilla E."/>
            <person name="Klenk H.-P."/>
            <person name="Eisen J.A."/>
        </authorList>
    </citation>
    <scope>NUCLEOTIDE SEQUENCE [LARGE SCALE GENOMIC DNA]</scope>
    <source>
        <strain evidence="6">ATCC BAA-1237 / DSM 17374 / SPN1</strain>
    </source>
</reference>
<accession>F4GJ85</accession>
<dbReference type="PANTHER" id="PTHR38784:SF1">
    <property type="entry name" value="SUCROSE PHOSPHORYLASE"/>
    <property type="match status" value="1"/>
</dbReference>
<dbReference type="Proteomes" id="UP000007939">
    <property type="component" value="Chromosome"/>
</dbReference>
<dbReference type="InterPro" id="IPR017853">
    <property type="entry name" value="GH"/>
</dbReference>
<dbReference type="Gene3D" id="3.90.400.10">
    <property type="entry name" value="Oligo-1,6-glucosidase, Domain 2"/>
    <property type="match status" value="1"/>
</dbReference>
<organism evidence="5 6">
    <name type="scientific">Parasphaerochaeta coccoides (strain ATCC BAA-1237 / DSM 17374 / SPN1)</name>
    <name type="common">Sphaerochaeta coccoides</name>
    <dbReference type="NCBI Taxonomy" id="760011"/>
    <lineage>
        <taxon>Bacteria</taxon>
        <taxon>Pseudomonadati</taxon>
        <taxon>Spirochaetota</taxon>
        <taxon>Spirochaetia</taxon>
        <taxon>Spirochaetales</taxon>
        <taxon>Sphaerochaetaceae</taxon>
        <taxon>Parasphaerochaeta</taxon>
    </lineage>
</organism>
<dbReference type="EC" id="2.4.1.7" evidence="5"/>
<dbReference type="GO" id="GO:0005975">
    <property type="term" value="P:carbohydrate metabolic process"/>
    <property type="evidence" value="ECO:0007669"/>
    <property type="project" value="InterPro"/>
</dbReference>
<evidence type="ECO:0000256" key="3">
    <source>
        <dbReference type="PIRSR" id="PIRSR003059-2"/>
    </source>
</evidence>
<dbReference type="KEGG" id="scc:Spico_0497"/>
<feature type="binding site" evidence="3">
    <location>
        <begin position="348"/>
        <end position="349"/>
    </location>
    <ligand>
        <name>substrate</name>
    </ligand>
</feature>
<dbReference type="InterPro" id="IPR016377">
    <property type="entry name" value="Sucrose_GGa_phosphorylase-rel"/>
</dbReference>
<dbReference type="GO" id="GO:0009018">
    <property type="term" value="F:sucrose phosphorylase activity"/>
    <property type="evidence" value="ECO:0007669"/>
    <property type="project" value="UniProtKB-EC"/>
</dbReference>